<feature type="compositionally biased region" description="Polar residues" evidence="2">
    <location>
        <begin position="618"/>
        <end position="628"/>
    </location>
</feature>
<dbReference type="Proteomes" id="UP000051952">
    <property type="component" value="Unassembled WGS sequence"/>
</dbReference>
<accession>A0A0S4JL23</accession>
<feature type="region of interest" description="Disordered" evidence="2">
    <location>
        <begin position="440"/>
        <end position="675"/>
    </location>
</feature>
<feature type="compositionally biased region" description="Basic and acidic residues" evidence="2">
    <location>
        <begin position="462"/>
        <end position="475"/>
    </location>
</feature>
<keyword evidence="4" id="KW-1185">Reference proteome</keyword>
<reference evidence="4" key="1">
    <citation type="submission" date="2015-09" db="EMBL/GenBank/DDBJ databases">
        <authorList>
            <consortium name="Pathogen Informatics"/>
        </authorList>
    </citation>
    <scope>NUCLEOTIDE SEQUENCE [LARGE SCALE GENOMIC DNA]</scope>
    <source>
        <strain evidence="4">Lake Konstanz</strain>
    </source>
</reference>
<dbReference type="SMART" id="SM00698">
    <property type="entry name" value="MORN"/>
    <property type="match status" value="19"/>
</dbReference>
<evidence type="ECO:0000313" key="3">
    <source>
        <dbReference type="EMBL" id="CUG90827.1"/>
    </source>
</evidence>
<feature type="compositionally biased region" description="Basic and acidic residues" evidence="2">
    <location>
        <begin position="440"/>
        <end position="453"/>
    </location>
</feature>
<feature type="compositionally biased region" description="Basic and acidic residues" evidence="2">
    <location>
        <begin position="652"/>
        <end position="669"/>
    </location>
</feature>
<gene>
    <name evidence="3" type="ORF">BSAL_02205</name>
</gene>
<dbReference type="Gene3D" id="2.20.110.10">
    <property type="entry name" value="Histone H3 K4-specific methyltransferase SET7/9 N-terminal domain"/>
    <property type="match status" value="7"/>
</dbReference>
<keyword evidence="3" id="KW-0808">Transferase</keyword>
<keyword evidence="3" id="KW-0418">Kinase</keyword>
<evidence type="ECO:0000313" key="4">
    <source>
        <dbReference type="Proteomes" id="UP000051952"/>
    </source>
</evidence>
<feature type="region of interest" description="Disordered" evidence="2">
    <location>
        <begin position="975"/>
        <end position="998"/>
    </location>
</feature>
<organism evidence="3 4">
    <name type="scientific">Bodo saltans</name>
    <name type="common">Flagellated protozoan</name>
    <dbReference type="NCBI Taxonomy" id="75058"/>
    <lineage>
        <taxon>Eukaryota</taxon>
        <taxon>Discoba</taxon>
        <taxon>Euglenozoa</taxon>
        <taxon>Kinetoplastea</taxon>
        <taxon>Metakinetoplastina</taxon>
        <taxon>Eubodonida</taxon>
        <taxon>Bodonidae</taxon>
        <taxon>Bodo</taxon>
    </lineage>
</organism>
<proteinExistence type="predicted"/>
<dbReference type="OMA" id="EYEGEWH"/>
<dbReference type="InterPro" id="IPR003409">
    <property type="entry name" value="MORN"/>
</dbReference>
<dbReference type="Pfam" id="PF02493">
    <property type="entry name" value="MORN"/>
    <property type="match status" value="20"/>
</dbReference>
<dbReference type="EMBL" id="CYKH01001867">
    <property type="protein sequence ID" value="CUG90827.1"/>
    <property type="molecule type" value="Genomic_DNA"/>
</dbReference>
<protein>
    <submittedName>
        <fullName evidence="3">Phosphatidylinositol-4-phosphate 5-kinase, putative</fullName>
    </submittedName>
</protein>
<feature type="compositionally biased region" description="Low complexity" evidence="2">
    <location>
        <begin position="476"/>
        <end position="486"/>
    </location>
</feature>
<feature type="compositionally biased region" description="Basic and acidic residues" evidence="2">
    <location>
        <begin position="487"/>
        <end position="501"/>
    </location>
</feature>
<evidence type="ECO:0000256" key="1">
    <source>
        <dbReference type="ARBA" id="ARBA00022737"/>
    </source>
</evidence>
<dbReference type="SUPFAM" id="SSF82185">
    <property type="entry name" value="Histone H3 K4-specific methyltransferase SET7/9 N-terminal domain"/>
    <property type="match status" value="7"/>
</dbReference>
<sequence length="1332" mass="145178">MGILQTPGGTYDGAFVNNMKHGWGRYTSSSSANASGTIGLVEYEGEWHLDQPSGKCLGAVFRTAPPSATTRRAAAQPQSTNSAAASSDTFEYYGGMCVNGRPHGEGRLTYKDGKVYQGEFSNGQRHGRGSLQHVNGDVYEGEFVEGKCHGEARETTLNGARTFAGTFRQGKRDRGKMIFGDLEGKWYDGEWQQDRPHGRGTQKQPNGDLYTGWFVEGKFCGYGEFYYSDTGATFRGPFQDGLPHGEGTIDIPKKQASFPARFTNGRLDASSAELYRREVSKTDKLTTKATAQRPQSNALAFDSDEDDSGSDAATSRQRLPTDKLSMSTSSMLSSSVREFTLADDDYGNTMLRAAQAQHKQQQRAAAQDAADTLWHQTTAVERFKADGTPVTPPQQSMTPHEKMQQTIQERRAYDAVVHEQEEARRAVAAAKEERQRIVADAERKQKESLEEAQRQSSSAMAAKRDADELAKRQHLEAQASAAAAARRSQEEALAAKKKQDDAAAQAKSAAVAAEELQRKQQELIASARRQQQNDFAAAEAARKKHEEEQRKKHDEEQAMRQKQLDMLQRAEEAAAAKPKSNKAEVHQVPPAIVAATVSRQEPPPLRKPSPKQAKPLPQATTSPQTMATSIPARVSTPIADEEKRRGAAQAESQRKANDAAALDAKRKSDAAAAQARQQADTAAAAAAASFAKRLKDDAALVGTLSDPKTVAYANGDAFEGCVGSVSKKPEGRGHFDFADGRTYDGDFHLGLRHGAGTLASPNGDKYEGGFLDGKQHGKGHTISMNGTRKFDGIFDQGRKVSGKMQFLDQNGKWYDGTWADEKPHGYGTQQQSNGDVYTGEFVAGRYHGKGEMDYASDHRILSGNFEGDKPRGPCQVAYKDGKVMELTYDASTGALVDKKVLKESPAAVAAAATAKAEKEEAARQQQLLQQQQQGPDSEEIAALGRTMIKSSKEGEVPVVSSGDTRCPTPEALKAQKFKPTPPVVASTPTIKAFKPKPPAEYLPDETQLGLNEIVRNDVDQRLRGKSRMEAESEMEEETWKTVQDQLDIEEESGKPAVAAGIVIADGFYKKYNFSATSVYTGLLKRNGMREGPAKYACSSFVYQGMFLNDKRHGYGVLKAHPKSSAQIKLYQGNWKDDKKEDVLAHATISGGDVYIGGFHDNIFHGAGRYQYADGKVYEGQYQNGIRHGKGRLTLPNGDVYEGEFVNGAMTGTCTWVTQQQTRVFVGTVLDGKKQAGRIVFHDQGGKCFDGAFVNEKPHGRGAMLLSNGDVYRGDLDQGVFHGQGVLYYISENKSYVGSFVQGKPHGKGTLRNHTDPTLHAGGEWTNGKRAAA</sequence>
<feature type="compositionally biased region" description="Basic and acidic residues" evidence="2">
    <location>
        <begin position="540"/>
        <end position="574"/>
    </location>
</feature>
<feature type="region of interest" description="Disordered" evidence="2">
    <location>
        <begin position="1306"/>
        <end position="1332"/>
    </location>
</feature>
<name>A0A0S4JL23_BODSA</name>
<evidence type="ECO:0000256" key="2">
    <source>
        <dbReference type="SAM" id="MobiDB-lite"/>
    </source>
</evidence>
<dbReference type="PANTHER" id="PTHR43215">
    <property type="entry name" value="RADIAL SPOKE HEAD 1 HOMOLOG"/>
    <property type="match status" value="1"/>
</dbReference>
<feature type="compositionally biased region" description="Low complexity" evidence="2">
    <location>
        <begin position="502"/>
        <end position="514"/>
    </location>
</feature>
<feature type="compositionally biased region" description="Polar residues" evidence="2">
    <location>
        <begin position="287"/>
        <end position="298"/>
    </location>
</feature>
<dbReference type="OrthoDB" id="270720at2759"/>
<keyword evidence="1" id="KW-0677">Repeat</keyword>
<dbReference type="GO" id="GO:0016301">
    <property type="term" value="F:kinase activity"/>
    <property type="evidence" value="ECO:0007669"/>
    <property type="project" value="UniProtKB-KW"/>
</dbReference>
<dbReference type="PANTHER" id="PTHR43215:SF14">
    <property type="entry name" value="RADIAL SPOKE HEAD 1 HOMOLOG"/>
    <property type="match status" value="1"/>
</dbReference>
<feature type="region of interest" description="Disordered" evidence="2">
    <location>
        <begin position="284"/>
        <end position="330"/>
    </location>
</feature>
<dbReference type="VEuPathDB" id="TriTrypDB:BSAL_02205"/>